<evidence type="ECO:0008006" key="3">
    <source>
        <dbReference type="Google" id="ProtNLM"/>
    </source>
</evidence>
<keyword evidence="2" id="KW-1185">Reference proteome</keyword>
<dbReference type="Proteomes" id="UP001172055">
    <property type="component" value="Unassembled WGS sequence"/>
</dbReference>
<sequence length="190" mass="21562">MNQRIEDLQKITQVLDKSKISYALGGGGLLYALGLAELHKVGDWDITTEAPLSEIKEALGSFKSKDTPCGDYPFATKYKMLFCENGTEIEIVGTFAIYYDEHLCKIPTVVTRHWEEVKLGSPEAWFVAYTLMGRTKNARMLLTYLEYNGADPDILALLMKEPLPPVLVHTLRNLAPYKKKNRETEHHIEN</sequence>
<evidence type="ECO:0000313" key="2">
    <source>
        <dbReference type="Proteomes" id="UP001172055"/>
    </source>
</evidence>
<comment type="caution">
    <text evidence="1">The sequence shown here is derived from an EMBL/GenBank/DDBJ whole genome shotgun (WGS) entry which is preliminary data.</text>
</comment>
<gene>
    <name evidence="1" type="ORF">QWY14_03275</name>
</gene>
<dbReference type="InterPro" id="IPR043519">
    <property type="entry name" value="NT_sf"/>
</dbReference>
<dbReference type="SUPFAM" id="SSF81301">
    <property type="entry name" value="Nucleotidyltransferase"/>
    <property type="match status" value="1"/>
</dbReference>
<dbReference type="EMBL" id="JAUJWV010000001">
    <property type="protein sequence ID" value="MDN7240792.1"/>
    <property type="molecule type" value="Genomic_DNA"/>
</dbReference>
<reference evidence="1 2" key="1">
    <citation type="submission" date="2023-06" db="EMBL/GenBank/DDBJ databases">
        <title>Novel species in genus Planococcus.</title>
        <authorList>
            <person name="Ning S."/>
        </authorList>
    </citation>
    <scope>NUCLEOTIDE SEQUENCE [LARGE SCALE GENOMIC DNA]</scope>
    <source>
        <strain evidence="1 2">N028</strain>
    </source>
</reference>
<dbReference type="Gene3D" id="3.30.460.40">
    <property type="match status" value="1"/>
</dbReference>
<protein>
    <recommendedName>
        <fullName evidence="3">Nucleotidyltransferase family protein</fullName>
    </recommendedName>
</protein>
<organism evidence="1 2">
    <name type="scientific">Planococcus shixiaomingii</name>
    <dbReference type="NCBI Taxonomy" id="3058393"/>
    <lineage>
        <taxon>Bacteria</taxon>
        <taxon>Bacillati</taxon>
        <taxon>Bacillota</taxon>
        <taxon>Bacilli</taxon>
        <taxon>Bacillales</taxon>
        <taxon>Caryophanaceae</taxon>
        <taxon>Planococcus</taxon>
    </lineage>
</organism>
<evidence type="ECO:0000313" key="1">
    <source>
        <dbReference type="EMBL" id="MDN7240792.1"/>
    </source>
</evidence>
<name>A0ABT8MYT0_9BACL</name>
<proteinExistence type="predicted"/>
<accession>A0ABT8MYT0</accession>
<dbReference type="RefSeq" id="WP_301722695.1">
    <property type="nucleotide sequence ID" value="NZ_JAUJWV010000001.1"/>
</dbReference>